<accession>A0A3D9BRT3</accession>
<dbReference type="GO" id="GO:0006865">
    <property type="term" value="P:amino acid transport"/>
    <property type="evidence" value="ECO:0007669"/>
    <property type="project" value="UniProtKB-KW"/>
</dbReference>
<reference evidence="11 12" key="1">
    <citation type="journal article" date="2017" name="Int. J. Syst. Evol. Microbiol.">
        <title>Rhodosalinus sediminis gen. nov., sp. nov., isolated from marine saltern.</title>
        <authorList>
            <person name="Guo L.Y."/>
            <person name="Ling S.K."/>
            <person name="Li C.M."/>
            <person name="Chen G.J."/>
            <person name="Du Z.J."/>
        </authorList>
    </citation>
    <scope>NUCLEOTIDE SEQUENCE [LARGE SCALE GENOMIC DNA]</scope>
    <source>
        <strain evidence="11 12">WDN1C137</strain>
    </source>
</reference>
<keyword evidence="12" id="KW-1185">Reference proteome</keyword>
<evidence type="ECO:0000256" key="10">
    <source>
        <dbReference type="SAM" id="SignalP"/>
    </source>
</evidence>
<comment type="similarity">
    <text evidence="8">Belongs to the binding-protein-dependent transport system permease family. LivHM subfamily.</text>
</comment>
<dbReference type="InterPro" id="IPR001851">
    <property type="entry name" value="ABC_transp_permease"/>
</dbReference>
<proteinExistence type="inferred from homology"/>
<feature type="transmembrane region" description="Helical" evidence="9">
    <location>
        <begin position="363"/>
        <end position="387"/>
    </location>
</feature>
<keyword evidence="2" id="KW-0813">Transport</keyword>
<keyword evidence="10" id="KW-0732">Signal</keyword>
<keyword evidence="6 9" id="KW-1133">Transmembrane helix</keyword>
<evidence type="ECO:0000256" key="8">
    <source>
        <dbReference type="ARBA" id="ARBA00037998"/>
    </source>
</evidence>
<name>A0A3D9BRT3_9RHOB</name>
<keyword evidence="4 9" id="KW-0812">Transmembrane</keyword>
<sequence>MLLRFLRTLLLVLLAVPTAGAAETLQDILQRHADEVADPGRRTVGPVIEDLVASGLPGVPSFLTAWSAREVVQRPGDGLFFVAEETGDDRLTLRDVATGEALATDVPEDTVEEVRPNGGVRRVIGTALVQFQLADPDPEVRRDAVQALSRSLEPDQIAPLERSIPGESDPALKARKEQLLAYLQARYGATTEARVAALDSLAGDLSVETRAVLNQVLDTEFRIAETPPEGPRVARVLTPGEDISREEAHAAIVEAGRAAAGPTPGEVKAALEANIAGGRVGGVPVAQLSSEAARARAYAALAEAGTVPPLVSPAQIEAALERHSFFEEYTETDAEVIAAAARALASTEVNVGLNQGLDLGLDALSLASIYFLAAIGLAITFGVMGVINMAHGEFIMMGAYTGYVVQLVIPDYTLSLVVALPLAFAVTFGAGVALERLVIRWLYHRPLETLLATFGVSIMLQQLAKNIFGTQARPLTAPGWLDGSLVVNDIVSISYIRIAIFVMALIFLAVLLVVLNRTRLGLEVRAVTQNPGMAASMGIDPDRINMLTFGLGSGIAGIAGVAIGLYAKVTSEMGQDYIVQSFMTVVVGGVGNVWGTLAGAGLIGIFQKSVEWLNPSNTLAAQTYMVLFIVLFIQIRPRGIVALRGRAAEA</sequence>
<evidence type="ECO:0000256" key="7">
    <source>
        <dbReference type="ARBA" id="ARBA00023136"/>
    </source>
</evidence>
<evidence type="ECO:0000256" key="9">
    <source>
        <dbReference type="SAM" id="Phobius"/>
    </source>
</evidence>
<keyword evidence="3" id="KW-1003">Cell membrane</keyword>
<dbReference type="GO" id="GO:0022857">
    <property type="term" value="F:transmembrane transporter activity"/>
    <property type="evidence" value="ECO:0007669"/>
    <property type="project" value="InterPro"/>
</dbReference>
<gene>
    <name evidence="11" type="primary">urtB</name>
    <name evidence="11" type="ORF">DRV84_10195</name>
</gene>
<feature type="transmembrane region" description="Helical" evidence="9">
    <location>
        <begin position="546"/>
        <end position="566"/>
    </location>
</feature>
<feature type="transmembrane region" description="Helical" evidence="9">
    <location>
        <begin position="618"/>
        <end position="635"/>
    </location>
</feature>
<dbReference type="OrthoDB" id="9807115at2"/>
<dbReference type="AlphaFoldDB" id="A0A3D9BRT3"/>
<evidence type="ECO:0000313" key="11">
    <source>
        <dbReference type="EMBL" id="REC56187.1"/>
    </source>
</evidence>
<evidence type="ECO:0000256" key="2">
    <source>
        <dbReference type="ARBA" id="ARBA00022448"/>
    </source>
</evidence>
<evidence type="ECO:0000256" key="5">
    <source>
        <dbReference type="ARBA" id="ARBA00022970"/>
    </source>
</evidence>
<comment type="caution">
    <text evidence="11">The sequence shown here is derived from an EMBL/GenBank/DDBJ whole genome shotgun (WGS) entry which is preliminary data.</text>
</comment>
<evidence type="ECO:0000256" key="4">
    <source>
        <dbReference type="ARBA" id="ARBA00022692"/>
    </source>
</evidence>
<feature type="transmembrane region" description="Helical" evidence="9">
    <location>
        <begin position="578"/>
        <end position="606"/>
    </location>
</feature>
<protein>
    <submittedName>
        <fullName evidence="11">Urea ABC transporter permease subunit UrtB</fullName>
    </submittedName>
</protein>
<dbReference type="RefSeq" id="WP_115980062.1">
    <property type="nucleotide sequence ID" value="NZ_QOHR01000013.1"/>
</dbReference>
<feature type="chain" id="PRO_5017603648" evidence="10">
    <location>
        <begin position="22"/>
        <end position="650"/>
    </location>
</feature>
<keyword evidence="5" id="KW-0029">Amino-acid transport</keyword>
<feature type="signal peptide" evidence="10">
    <location>
        <begin position="1"/>
        <end position="21"/>
    </location>
</feature>
<feature type="transmembrane region" description="Helical" evidence="9">
    <location>
        <begin position="416"/>
        <end position="434"/>
    </location>
</feature>
<organism evidence="11 12">
    <name type="scientific">Rhodosalinus sediminis</name>
    <dbReference type="NCBI Taxonomy" id="1940533"/>
    <lineage>
        <taxon>Bacteria</taxon>
        <taxon>Pseudomonadati</taxon>
        <taxon>Pseudomonadota</taxon>
        <taxon>Alphaproteobacteria</taxon>
        <taxon>Rhodobacterales</taxon>
        <taxon>Paracoccaceae</taxon>
        <taxon>Rhodosalinus</taxon>
    </lineage>
</organism>
<dbReference type="PANTHER" id="PTHR11795:SF447">
    <property type="entry name" value="ABC TRANSPORTER PERMEASE PROTEIN"/>
    <property type="match status" value="1"/>
</dbReference>
<dbReference type="InterPro" id="IPR052157">
    <property type="entry name" value="BCAA_transport_permease"/>
</dbReference>
<dbReference type="CDD" id="cd06582">
    <property type="entry name" value="TM_PBP1_LivH_like"/>
    <property type="match status" value="1"/>
</dbReference>
<dbReference type="InterPro" id="IPR017779">
    <property type="entry name" value="ABC_UrtB_bac"/>
</dbReference>
<comment type="subcellular location">
    <subcellularLocation>
        <location evidence="1">Cell membrane</location>
        <topology evidence="1">Multi-pass membrane protein</topology>
    </subcellularLocation>
</comment>
<evidence type="ECO:0000256" key="3">
    <source>
        <dbReference type="ARBA" id="ARBA00022475"/>
    </source>
</evidence>
<dbReference type="Pfam" id="PF02653">
    <property type="entry name" value="BPD_transp_2"/>
    <property type="match status" value="1"/>
</dbReference>
<dbReference type="NCBIfam" id="TIGR03409">
    <property type="entry name" value="urea_trans_UrtB"/>
    <property type="match status" value="1"/>
</dbReference>
<dbReference type="GO" id="GO:0005886">
    <property type="term" value="C:plasma membrane"/>
    <property type="evidence" value="ECO:0007669"/>
    <property type="project" value="UniProtKB-SubCell"/>
</dbReference>
<evidence type="ECO:0000313" key="12">
    <source>
        <dbReference type="Proteomes" id="UP000257131"/>
    </source>
</evidence>
<feature type="transmembrane region" description="Helical" evidence="9">
    <location>
        <begin position="495"/>
        <end position="515"/>
    </location>
</feature>
<dbReference type="PANTHER" id="PTHR11795">
    <property type="entry name" value="BRANCHED-CHAIN AMINO ACID TRANSPORT SYSTEM PERMEASE PROTEIN LIVH"/>
    <property type="match status" value="1"/>
</dbReference>
<evidence type="ECO:0000256" key="1">
    <source>
        <dbReference type="ARBA" id="ARBA00004651"/>
    </source>
</evidence>
<dbReference type="EMBL" id="QOHR01000013">
    <property type="protein sequence ID" value="REC56187.1"/>
    <property type="molecule type" value="Genomic_DNA"/>
</dbReference>
<keyword evidence="7 9" id="KW-0472">Membrane</keyword>
<evidence type="ECO:0000256" key="6">
    <source>
        <dbReference type="ARBA" id="ARBA00022989"/>
    </source>
</evidence>
<dbReference type="Proteomes" id="UP000257131">
    <property type="component" value="Unassembled WGS sequence"/>
</dbReference>